<keyword evidence="3 6" id="KW-0694">RNA-binding</keyword>
<accession>A0A088CI83</accession>
<dbReference type="GO" id="GO:0019843">
    <property type="term" value="F:rRNA binding"/>
    <property type="evidence" value="ECO:0007669"/>
    <property type="project" value="UniProtKB-UniRule"/>
</dbReference>
<dbReference type="InterPro" id="IPR000235">
    <property type="entry name" value="Ribosomal_uS7"/>
</dbReference>
<comment type="subunit">
    <text evidence="6">Part of the 30S ribosomal subunit.</text>
</comment>
<evidence type="ECO:0000259" key="8">
    <source>
        <dbReference type="Pfam" id="PF00177"/>
    </source>
</evidence>
<geneLocation type="chloroplast" evidence="9"/>
<dbReference type="Pfam" id="PF00177">
    <property type="entry name" value="Ribosomal_S7"/>
    <property type="match status" value="1"/>
</dbReference>
<evidence type="ECO:0000256" key="2">
    <source>
        <dbReference type="ARBA" id="ARBA00022730"/>
    </source>
</evidence>
<dbReference type="InterPro" id="IPR005717">
    <property type="entry name" value="Ribosomal_uS7_bac/org-type"/>
</dbReference>
<dbReference type="Gene3D" id="1.10.455.10">
    <property type="entry name" value="Ribosomal protein S7 domain"/>
    <property type="match status" value="1"/>
</dbReference>
<evidence type="ECO:0000256" key="3">
    <source>
        <dbReference type="ARBA" id="ARBA00022884"/>
    </source>
</evidence>
<dbReference type="SUPFAM" id="SSF47973">
    <property type="entry name" value="Ribosomal protein S7"/>
    <property type="match status" value="1"/>
</dbReference>
<dbReference type="HAMAP" id="MF_00480_B">
    <property type="entry name" value="Ribosomal_uS7_B"/>
    <property type="match status" value="1"/>
</dbReference>
<feature type="domain" description="Small ribosomal subunit protein uS7" evidence="8">
    <location>
        <begin position="2"/>
        <end position="149"/>
    </location>
</feature>
<evidence type="ECO:0000256" key="4">
    <source>
        <dbReference type="ARBA" id="ARBA00022980"/>
    </source>
</evidence>
<dbReference type="PANTHER" id="PTHR11205">
    <property type="entry name" value="RIBOSOMAL PROTEIN S7"/>
    <property type="match status" value="1"/>
</dbReference>
<comment type="function">
    <text evidence="6">One of the primary rRNA binding proteins, it binds directly to 16S rRNA where it nucleates assembly of the head domain of the 30S subunit.</text>
</comment>
<comment type="subcellular location">
    <subcellularLocation>
        <location evidence="6">Plastid</location>
        <location evidence="6">Chloroplast</location>
    </subcellularLocation>
</comment>
<organism evidence="9">
    <name type="scientific">Prasinococcus sp. CCMP1194</name>
    <dbReference type="NCBI Taxonomy" id="110672"/>
    <lineage>
        <taxon>Eukaryota</taxon>
        <taxon>Viridiplantae</taxon>
        <taxon>Prasinodermophyta</taxon>
        <taxon>Palmophyllophyceae</taxon>
        <taxon>Prasinococcales</taxon>
        <taxon>Prasinococcaceae</taxon>
        <taxon>Prasinococcus</taxon>
    </lineage>
</organism>
<dbReference type="InterPro" id="IPR023798">
    <property type="entry name" value="Ribosomal_uS7_dom"/>
</dbReference>
<proteinExistence type="inferred from homology"/>
<dbReference type="CDD" id="cd14871">
    <property type="entry name" value="uS7_Chloroplast"/>
    <property type="match status" value="1"/>
</dbReference>
<evidence type="ECO:0000256" key="5">
    <source>
        <dbReference type="ARBA" id="ARBA00023274"/>
    </source>
</evidence>
<dbReference type="NCBIfam" id="TIGR01029">
    <property type="entry name" value="rpsG_bact"/>
    <property type="match status" value="1"/>
</dbReference>
<keyword evidence="4 6" id="KW-0689">Ribosomal protein</keyword>
<dbReference type="InterPro" id="IPR020606">
    <property type="entry name" value="Ribosomal_uS7_CS"/>
</dbReference>
<gene>
    <name evidence="6 9" type="primary">rps7</name>
</gene>
<protein>
    <recommendedName>
        <fullName evidence="6">Small ribosomal subunit protein uS7c</fullName>
    </recommendedName>
</protein>
<name>A0A088CI83_9VIRI</name>
<dbReference type="InterPro" id="IPR036823">
    <property type="entry name" value="Ribosomal_uS7_dom_sf"/>
</dbReference>
<keyword evidence="9" id="KW-0934">Plastid</keyword>
<dbReference type="PROSITE" id="PS00052">
    <property type="entry name" value="RIBOSOMAL_S7"/>
    <property type="match status" value="1"/>
</dbReference>
<dbReference type="EMBL" id="KJ746597">
    <property type="protein sequence ID" value="AID67493.1"/>
    <property type="molecule type" value="Genomic_DNA"/>
</dbReference>
<dbReference type="AlphaFoldDB" id="A0A088CI83"/>
<sequence>MPRRNAPKKREILPDSVYNSFLASLFINRILKKGKKSLARKIFYEAMKEIKEKTNSNPLKVFEKAVAEVTPKVEVKSRRLGGSVYQVPTEVDQSRGTALALKWILEAAKSRRGTPIIQNLVSEILSASNGTGAAVKKKDEMHRMAETNKTFSHYRF</sequence>
<evidence type="ECO:0000313" key="9">
    <source>
        <dbReference type="EMBL" id="AID67493.1"/>
    </source>
</evidence>
<dbReference type="GO" id="GO:0003735">
    <property type="term" value="F:structural constituent of ribosome"/>
    <property type="evidence" value="ECO:0007669"/>
    <property type="project" value="InterPro"/>
</dbReference>
<keyword evidence="9" id="KW-0150">Chloroplast</keyword>
<evidence type="ECO:0000256" key="1">
    <source>
        <dbReference type="ARBA" id="ARBA00007151"/>
    </source>
</evidence>
<dbReference type="GO" id="GO:0009507">
    <property type="term" value="C:chloroplast"/>
    <property type="evidence" value="ECO:0007669"/>
    <property type="project" value="UniProtKB-SubCell"/>
</dbReference>
<reference evidence="9" key="1">
    <citation type="journal article" date="2014" name="BMC Genomics">
        <title>Six newly sequenced chloroplast genomes from prasinophyte green algae provide insights into the relationships among prasinophyte lineages and the diversity of streamlined genome architecture in picoplanktonic species.</title>
        <authorList>
            <person name="Lemieux C."/>
            <person name="Otis C."/>
            <person name="Turmel M."/>
        </authorList>
    </citation>
    <scope>NUCLEOTIDE SEQUENCE</scope>
</reference>
<dbReference type="PIRSF" id="PIRSF002122">
    <property type="entry name" value="RPS7p_RPS7a_RPS5e_RPS7o"/>
    <property type="match status" value="1"/>
</dbReference>
<dbReference type="GO" id="GO:0006412">
    <property type="term" value="P:translation"/>
    <property type="evidence" value="ECO:0007669"/>
    <property type="project" value="UniProtKB-UniRule"/>
</dbReference>
<keyword evidence="2 6" id="KW-0699">rRNA-binding</keyword>
<keyword evidence="5 6" id="KW-0687">Ribonucleoprotein</keyword>
<dbReference type="GO" id="GO:0015935">
    <property type="term" value="C:small ribosomal subunit"/>
    <property type="evidence" value="ECO:0007669"/>
    <property type="project" value="InterPro"/>
</dbReference>
<comment type="similarity">
    <text evidence="1 6 7">Belongs to the universal ribosomal protein uS7 family.</text>
</comment>
<evidence type="ECO:0000256" key="7">
    <source>
        <dbReference type="RuleBase" id="RU003619"/>
    </source>
</evidence>
<evidence type="ECO:0000256" key="6">
    <source>
        <dbReference type="HAMAP-Rule" id="MF_00480"/>
    </source>
</evidence>
<dbReference type="FunFam" id="1.10.455.10:FF:000001">
    <property type="entry name" value="30S ribosomal protein S7"/>
    <property type="match status" value="1"/>
</dbReference>